<dbReference type="eggNOG" id="KOG3628">
    <property type="taxonomic scope" value="Eukaryota"/>
</dbReference>
<gene>
    <name evidence="3" type="primary">TBLA0B01490</name>
    <name evidence="3" type="ORF">TBLA_0B01490</name>
</gene>
<evidence type="ECO:0000313" key="4">
    <source>
        <dbReference type="Proteomes" id="UP000002866"/>
    </source>
</evidence>
<feature type="region of interest" description="Disordered" evidence="1">
    <location>
        <begin position="728"/>
        <end position="765"/>
    </location>
</feature>
<dbReference type="InterPro" id="IPR000873">
    <property type="entry name" value="AMP-dep_synth/lig_dom"/>
</dbReference>
<dbReference type="GO" id="GO:0005829">
    <property type="term" value="C:cytosol"/>
    <property type="evidence" value="ECO:0007669"/>
    <property type="project" value="TreeGrafter"/>
</dbReference>
<dbReference type="RefSeq" id="XP_004178511.1">
    <property type="nucleotide sequence ID" value="XM_004178463.1"/>
</dbReference>
<dbReference type="PROSITE" id="PS51912">
    <property type="entry name" value="DMAP1_BIND"/>
    <property type="match status" value="1"/>
</dbReference>
<dbReference type="OMA" id="LVWTYWT"/>
<dbReference type="InterPro" id="IPR010506">
    <property type="entry name" value="DMAP1-bd"/>
</dbReference>
<dbReference type="Pfam" id="PF00501">
    <property type="entry name" value="AMP-binding"/>
    <property type="match status" value="1"/>
</dbReference>
<name>I2GXZ0_HENB6</name>
<dbReference type="GeneID" id="14494750"/>
<dbReference type="GO" id="GO:1990816">
    <property type="term" value="C:vacuole-mitochondrion membrane contact site"/>
    <property type="evidence" value="ECO:0007669"/>
    <property type="project" value="EnsemblFungi"/>
</dbReference>
<dbReference type="Gene3D" id="3.40.50.980">
    <property type="match status" value="1"/>
</dbReference>
<dbReference type="PANTHER" id="PTHR22754">
    <property type="entry name" value="DISCO-INTERACTING PROTEIN 2 DIP2 -RELATED"/>
    <property type="match status" value="1"/>
</dbReference>
<feature type="compositionally biased region" description="Low complexity" evidence="1">
    <location>
        <begin position="48"/>
        <end position="65"/>
    </location>
</feature>
<feature type="domain" description="DMAP1-binding" evidence="2">
    <location>
        <begin position="5"/>
        <end position="109"/>
    </location>
</feature>
<dbReference type="Pfam" id="PF23024">
    <property type="entry name" value="AMP-dom_DIP2-like"/>
    <property type="match status" value="1"/>
</dbReference>
<evidence type="ECO:0000256" key="1">
    <source>
        <dbReference type="SAM" id="MobiDB-lite"/>
    </source>
</evidence>
<dbReference type="GO" id="GO:0046339">
    <property type="term" value="P:diacylglycerol metabolic process"/>
    <property type="evidence" value="ECO:0007669"/>
    <property type="project" value="EnsemblFungi"/>
</dbReference>
<dbReference type="STRING" id="1071380.I2GXZ0"/>
<accession>I2GXZ0</accession>
<dbReference type="OrthoDB" id="69964at2759"/>
<feature type="region of interest" description="Disordered" evidence="1">
    <location>
        <begin position="45"/>
        <end position="68"/>
    </location>
</feature>
<keyword evidence="4" id="KW-1185">Reference proteome</keyword>
<dbReference type="Proteomes" id="UP000002866">
    <property type="component" value="Chromosome 2"/>
</dbReference>
<dbReference type="PANTHER" id="PTHR22754:SF32">
    <property type="entry name" value="DISCO-INTERACTING PROTEIN 2"/>
    <property type="match status" value="1"/>
</dbReference>
<dbReference type="InterPro" id="IPR025110">
    <property type="entry name" value="AMP-bd_C"/>
</dbReference>
<sequence length="1638" mass="186500">MDFSVPSNLPPHIKNLLYDLIQDYKEENLTRKGYESKRKNLLEDAHTSVPVSSSSSHNRSFVSTSNEFRRTPTVGSNNYIFPNDLRHNSNENSMSSPRYHISSKTSFTSANSTQLSLPRQNSIYRVSTAKSELNFHKRTNSIQLSLSSSDIPLDTYEPMIPLLPRKQDKIIMDSLPSILRGRFENYPNMTAIISIDEKGKDNYISWYKLYLRAEKVAHELVVKNSLYKMDKVILWYNQEDMIEFTVALLGCFIAGMVAVPVSFETYSLTEVVEIIKLTTSKHVLLSNECYKQLDNLHSSTSNNKIKLIKSDAFSQIHFIKTNDLGIYSKAKKKVPTFDIPNVSYIEFTRTPLGKLSGVVMRHKILAKQFDTLAKILDSRSTSTWEKKQIKKSHSHRDPSNRYTIMNSLDPTRSTGLICGVLFNIYSGNLLISVDKNILKRAGGYEEVINKYRPDILLNDQLQLKQVVINFLDNPELTNNKTQKMDFRCIKCCLTSCTTIDTDVTDMVVYKWLNNLGCSDAATCYSPMLTLQDFGGIFISLRDQLGRLENFPIQTPTLRLQDELYVDKEKLRVNIVEPNVNASLNSSISFNDYLRMNTFGFPIPDATLCVANLDDATLVPDLTVGEIWISSDSITNEFYQMERINDFVFNAKINYSKMKTMCSSSSNSVQSLERVSTIKSLVSPAKNFMRTKLMGFIHNGKIYVLSMIEDMFLQNKLVRHSNWAHTSDLSRAKVSPSRTTAPIPNLNSPATSSNNPTKSDVEEISSERSLRSKRVVQTYYLQQISETLVRTVATVLEVSAFELPHNRDEHFLVMVVESSLAKSDSTMLGISSARQTKLEKTMTDFTEQIYRILWIFHKIQPVCVLVVPPGSLPRRYCSLELANSTIEKQFLNGELKSNFVKFQFDHVILDYIPHSLYYNESIFSTHLSELRRTYLKEIYEVLSHNQDGTGFQSSKIDYRESSFDPRTNKKLSDFKNIIEVIEWRLSNSQNETTFSDGMNNPQTNSKDSNNTNTQVSWKLFEKIVASFLKKIIGSKVPLKRGDHVVVMCENSVEYLATIIACWYCNLIVIPLDVLREENAEHDMHFFIDVIKTYDVKRVFFDNKTVYLIENHLIISKLYKDVKHQIPKTTNISKIKKRSDLTIKLFKKPISEKFPSRKSSNPNSITCLIWINRDSDTTEDIHVQMSHSILMNECKILKETLHLSHENTLFSLSPHTYGIGFILSVLLGTYVGCVTTFFSLRDVLSSPKDFLIGLQNMNVKDIFFELETFYLLMAKAAEVLEGGKTKPTNNKKDNKISHTVLSPDFFRNVKNIMIPFSNRPRTLTIESILKKYSSISINPARINFVYEHIFNSNISLRSYLNIPPVDLYLDPCALREGLIKEIDPSAVGSDGYLRIQDSGVVPVCTDIAIVNPETKMQCYSGEFGEIWCCSEANAYDYYLFKSDLKNTKRKLIKDQFITEQFKTKIEGNGDTGLTYLRTGDLGFIKNVTVTDSVGSVKNLNLLYVLGSINESIDHLGLTHFVTDLEQTVKTVNKSILNCIIAKTGGLLVCLIKTKAKGCNYATLTTLVVSQLLNRHGVILDLCAFVKPGNTSSILPESWSKYRKTVMKKWFSGNLPIITQFGINYGENMSIYLLSDFNNAN</sequence>
<organism evidence="3 4">
    <name type="scientific">Henningerozyma blattae (strain ATCC 34711 / CBS 6284 / DSM 70876 / NBRC 10599 / NRRL Y-10934 / UCD 77-7)</name>
    <name type="common">Yeast</name>
    <name type="synonym">Tetrapisispora blattae</name>
    <dbReference type="NCBI Taxonomy" id="1071380"/>
    <lineage>
        <taxon>Eukaryota</taxon>
        <taxon>Fungi</taxon>
        <taxon>Dikarya</taxon>
        <taxon>Ascomycota</taxon>
        <taxon>Saccharomycotina</taxon>
        <taxon>Saccharomycetes</taxon>
        <taxon>Saccharomycetales</taxon>
        <taxon>Saccharomycetaceae</taxon>
        <taxon>Henningerozyma</taxon>
    </lineage>
</organism>
<dbReference type="SUPFAM" id="SSF56801">
    <property type="entry name" value="Acetyl-CoA synthetase-like"/>
    <property type="match status" value="2"/>
</dbReference>
<reference evidence="3 4" key="1">
    <citation type="journal article" date="2011" name="Proc. Natl. Acad. Sci. U.S.A.">
        <title>Evolutionary erosion of yeast sex chromosomes by mating-type switching accidents.</title>
        <authorList>
            <person name="Gordon J.L."/>
            <person name="Armisen D."/>
            <person name="Proux-Wera E."/>
            <person name="Oheigeartaigh S.S."/>
            <person name="Byrne K.P."/>
            <person name="Wolfe K.H."/>
        </authorList>
    </citation>
    <scope>NUCLEOTIDE SEQUENCE [LARGE SCALE GENOMIC DNA]</scope>
    <source>
        <strain evidence="4">ATCC 34711 / CBS 6284 / DSM 70876 / NBRC 10599 / NRRL Y-10934 / UCD 77-7</strain>
    </source>
</reference>
<dbReference type="KEGG" id="tbl:TBLA_0B01490"/>
<dbReference type="HOGENOM" id="CLU_000737_0_0_1"/>
<feature type="compositionally biased region" description="Polar residues" evidence="1">
    <location>
        <begin position="735"/>
        <end position="757"/>
    </location>
</feature>
<evidence type="ECO:0000313" key="3">
    <source>
        <dbReference type="EMBL" id="CCH58992.1"/>
    </source>
</evidence>
<proteinExistence type="predicted"/>
<dbReference type="GO" id="GO:0006970">
    <property type="term" value="P:response to osmotic stress"/>
    <property type="evidence" value="ECO:0007669"/>
    <property type="project" value="EnsemblFungi"/>
</dbReference>
<evidence type="ECO:0000259" key="2">
    <source>
        <dbReference type="PROSITE" id="PS51912"/>
    </source>
</evidence>
<dbReference type="FunCoup" id="I2GXZ0">
    <property type="interactions" value="63"/>
</dbReference>
<dbReference type="Pfam" id="PF24919">
    <property type="entry name" value="Mug62"/>
    <property type="match status" value="1"/>
</dbReference>
<dbReference type="Gene3D" id="3.40.50.12780">
    <property type="entry name" value="N-terminal domain of ligase-like"/>
    <property type="match status" value="2"/>
</dbReference>
<protein>
    <recommendedName>
        <fullName evidence="2">DMAP1-binding domain-containing protein</fullName>
    </recommendedName>
</protein>
<dbReference type="InterPro" id="IPR056881">
    <property type="entry name" value="Mug62_dom"/>
</dbReference>
<dbReference type="InParanoid" id="I2GXZ0"/>
<dbReference type="GO" id="GO:0097576">
    <property type="term" value="P:vacuole fusion"/>
    <property type="evidence" value="ECO:0007669"/>
    <property type="project" value="EnsemblFungi"/>
</dbReference>
<dbReference type="EMBL" id="HE806317">
    <property type="protein sequence ID" value="CCH58992.1"/>
    <property type="molecule type" value="Genomic_DNA"/>
</dbReference>
<dbReference type="InterPro" id="IPR042099">
    <property type="entry name" value="ANL_N_sf"/>
</dbReference>
<dbReference type="Pfam" id="PF06464">
    <property type="entry name" value="DMAP_binding"/>
    <property type="match status" value="1"/>
</dbReference>